<evidence type="ECO:0000313" key="2">
    <source>
        <dbReference type="Proteomes" id="UP000533598"/>
    </source>
</evidence>
<organism evidence="1 2">
    <name type="scientific">Crossiella cryophila</name>
    <dbReference type="NCBI Taxonomy" id="43355"/>
    <lineage>
        <taxon>Bacteria</taxon>
        <taxon>Bacillati</taxon>
        <taxon>Actinomycetota</taxon>
        <taxon>Actinomycetes</taxon>
        <taxon>Pseudonocardiales</taxon>
        <taxon>Pseudonocardiaceae</taxon>
        <taxon>Crossiella</taxon>
    </lineage>
</organism>
<comment type="caution">
    <text evidence="1">The sequence shown here is derived from an EMBL/GenBank/DDBJ whole genome shotgun (WGS) entry which is preliminary data.</text>
</comment>
<evidence type="ECO:0000313" key="1">
    <source>
        <dbReference type="EMBL" id="MBB4678406.1"/>
    </source>
</evidence>
<dbReference type="AlphaFoldDB" id="A0A7W7CEH0"/>
<dbReference type="EMBL" id="JACHMH010000001">
    <property type="protein sequence ID" value="MBB4678406.1"/>
    <property type="molecule type" value="Genomic_DNA"/>
</dbReference>
<proteinExistence type="predicted"/>
<sequence>MTPDPLAHGPAAADSPRWRTLSPQRTVLAIARTLTSAIRLLEAIVVFRADPRVQIVFTVDPGSRYSAGVDALLRELDTRLVPWSQIPALHCDLVLAASENAGFEQVGEAPILVLPHGIGFHKYVPDGDRGGTRLSGLADPELVRTKQISHLITHPDQETQLRHACPDTAGRVLLGGDLSLDGLLAGSALRPHYRERLGVLPAQRLVVFSSTWGPQSAFGRFPKLPDRLLAELDATQTRVAMILHPNAFTWHGHWQLAEWLDDALRAGLILIPPTAGWHATMIAADVVVGDHGSVTLYGAVIDKPILLAAFGSEVVPDTPLAWFGRLAQRLDHRAGLPEQLDKAIATQQPGQFRHLADQLFSRPGEAAASLRGICYRLLNLPEPHAEIELAAVPAPVTDQRPVHSFDVRGELVAPRTVSLHRFPAAVREHRPPSPPEALEFLVVGTGERHLRLYANASVIVSPDPESPADLLHRHPGCTLTEVSTVDGWLIAIRDRGEFLMSPGTVDPVLAASAVHLLWCTGQLEPGPLVVRDGSGEHHLTLTAR</sequence>
<dbReference type="Proteomes" id="UP000533598">
    <property type="component" value="Unassembled WGS sequence"/>
</dbReference>
<dbReference type="RefSeq" id="WP_185004241.1">
    <property type="nucleotide sequence ID" value="NZ_BAAAUI010000028.1"/>
</dbReference>
<keyword evidence="2" id="KW-1185">Reference proteome</keyword>
<gene>
    <name evidence="1" type="ORF">HNR67_004524</name>
</gene>
<name>A0A7W7CEH0_9PSEU</name>
<dbReference type="SUPFAM" id="SSF53756">
    <property type="entry name" value="UDP-Glycosyltransferase/glycogen phosphorylase"/>
    <property type="match status" value="1"/>
</dbReference>
<protein>
    <submittedName>
        <fullName evidence="1">Uncharacterized protein</fullName>
    </submittedName>
</protein>
<accession>A0A7W7CEH0</accession>
<reference evidence="1 2" key="1">
    <citation type="submission" date="2020-08" db="EMBL/GenBank/DDBJ databases">
        <title>Sequencing the genomes of 1000 actinobacteria strains.</title>
        <authorList>
            <person name="Klenk H.-P."/>
        </authorList>
    </citation>
    <scope>NUCLEOTIDE SEQUENCE [LARGE SCALE GENOMIC DNA]</scope>
    <source>
        <strain evidence="1 2">DSM 44230</strain>
    </source>
</reference>